<proteinExistence type="predicted"/>
<reference evidence="1 2" key="1">
    <citation type="submission" date="2014-05" db="EMBL/GenBank/DDBJ databases">
        <title>Methylome analysis of the phasevarions of Haemophilus influenzae.</title>
        <authorList>
            <person name="Atack J.M."/>
            <person name="Fox K.L."/>
            <person name="Power P.M."/>
            <person name="Clark T."/>
            <person name="Jurcisek J."/>
            <person name="Korlach J."/>
            <person name="Bakaletz L.O."/>
            <person name="Jennings M.P."/>
        </authorList>
    </citation>
    <scope>NUCLEOTIDE SEQUENCE [LARGE SCALE GENOMIC DNA]</scope>
    <source>
        <strain evidence="1 2">1209</strain>
    </source>
</reference>
<gene>
    <name evidence="1" type="ORF">NTHI1209_00776</name>
</gene>
<accession>A0A158SWC9</accession>
<name>A0A158SWC9_HAEIF</name>
<protein>
    <submittedName>
        <fullName evidence="1">Uncharacterized protein</fullName>
    </submittedName>
</protein>
<dbReference type="PATRIC" id="fig|727.582.peg.709"/>
<dbReference type="Proteomes" id="UP000050700">
    <property type="component" value="Unassembled WGS sequence"/>
</dbReference>
<evidence type="ECO:0000313" key="2">
    <source>
        <dbReference type="Proteomes" id="UP000050700"/>
    </source>
</evidence>
<dbReference type="EMBL" id="JMQP01000002">
    <property type="protein sequence ID" value="KIS35173.1"/>
    <property type="molecule type" value="Genomic_DNA"/>
</dbReference>
<comment type="caution">
    <text evidence="1">The sequence shown here is derived from an EMBL/GenBank/DDBJ whole genome shotgun (WGS) entry which is preliminary data.</text>
</comment>
<dbReference type="AlphaFoldDB" id="A0A158SWC9"/>
<organism evidence="1 2">
    <name type="scientific">Haemophilus influenzae</name>
    <dbReference type="NCBI Taxonomy" id="727"/>
    <lineage>
        <taxon>Bacteria</taxon>
        <taxon>Pseudomonadati</taxon>
        <taxon>Pseudomonadota</taxon>
        <taxon>Gammaproteobacteria</taxon>
        <taxon>Pasteurellales</taxon>
        <taxon>Pasteurellaceae</taxon>
        <taxon>Haemophilus</taxon>
    </lineage>
</organism>
<sequence>MFCMAYLIKLISQALGKRKLPFKLFLKFQKI</sequence>
<evidence type="ECO:0000313" key="1">
    <source>
        <dbReference type="EMBL" id="KIS35173.1"/>
    </source>
</evidence>